<gene>
    <name evidence="4" type="ORF">QRT03_09115</name>
</gene>
<dbReference type="RefSeq" id="WP_286052360.1">
    <property type="nucleotide sequence ID" value="NZ_JASVWF010000002.1"/>
</dbReference>
<dbReference type="EMBL" id="JASVWF010000002">
    <property type="protein sequence ID" value="MDL5156113.1"/>
    <property type="molecule type" value="Genomic_DNA"/>
</dbReference>
<dbReference type="Proteomes" id="UP001231924">
    <property type="component" value="Unassembled WGS sequence"/>
</dbReference>
<sequence>MSIDADRFRAVLGHFPSGVTIVTGIAKGEPVGFTCQSFSSLSLDPPLVVLLPSLSSTSWPRIADTGRFCINVLAEHQGGLSTRFARSGSDKFSGVAWTTSSTGVPVLEGACASIDCEIEQVHPGGDHLVVIAAVVDLAADSARGPLLFHRGRYARRADVHEA</sequence>
<keyword evidence="5" id="KW-1185">Reference proteome</keyword>
<reference evidence="4 5" key="1">
    <citation type="submission" date="2023-06" db="EMBL/GenBank/DDBJ databases">
        <title>Actinomycetospora Odt1-22.</title>
        <authorList>
            <person name="Supong K."/>
        </authorList>
    </citation>
    <scope>NUCLEOTIDE SEQUENCE [LARGE SCALE GENOMIC DNA]</scope>
    <source>
        <strain evidence="4 5">Odt1-22</strain>
    </source>
</reference>
<evidence type="ECO:0000313" key="5">
    <source>
        <dbReference type="Proteomes" id="UP001231924"/>
    </source>
</evidence>
<name>A0ABT7M621_9PSEU</name>
<dbReference type="Gene3D" id="2.30.110.10">
    <property type="entry name" value="Electron Transport, Fmn-binding Protein, Chain A"/>
    <property type="match status" value="1"/>
</dbReference>
<comment type="caution">
    <text evidence="4">The sequence shown here is derived from an EMBL/GenBank/DDBJ whole genome shotgun (WGS) entry which is preliminary data.</text>
</comment>
<dbReference type="InterPro" id="IPR002563">
    <property type="entry name" value="Flavin_Rdtase-like_dom"/>
</dbReference>
<dbReference type="Pfam" id="PF01613">
    <property type="entry name" value="Flavin_Reduct"/>
    <property type="match status" value="1"/>
</dbReference>
<dbReference type="InterPro" id="IPR012349">
    <property type="entry name" value="Split_barrel_FMN-bd"/>
</dbReference>
<comment type="similarity">
    <text evidence="1">Belongs to the non-flavoprotein flavin reductase family.</text>
</comment>
<evidence type="ECO:0000256" key="1">
    <source>
        <dbReference type="ARBA" id="ARBA00008898"/>
    </source>
</evidence>
<protein>
    <submittedName>
        <fullName evidence="4">Flavin reductase family protein</fullName>
        <ecNumber evidence="4">1.-.-.-</ecNumber>
    </submittedName>
</protein>
<dbReference type="PANTHER" id="PTHR30466:SF11">
    <property type="entry name" value="FLAVIN-DEPENDENT MONOOXYGENASE, REDUCTASE SUBUNIT HSAB"/>
    <property type="match status" value="1"/>
</dbReference>
<keyword evidence="2 4" id="KW-0560">Oxidoreductase</keyword>
<evidence type="ECO:0000259" key="3">
    <source>
        <dbReference type="SMART" id="SM00903"/>
    </source>
</evidence>
<organism evidence="4 5">
    <name type="scientific">Actinomycetospora termitidis</name>
    <dbReference type="NCBI Taxonomy" id="3053470"/>
    <lineage>
        <taxon>Bacteria</taxon>
        <taxon>Bacillati</taxon>
        <taxon>Actinomycetota</taxon>
        <taxon>Actinomycetes</taxon>
        <taxon>Pseudonocardiales</taxon>
        <taxon>Pseudonocardiaceae</taxon>
        <taxon>Actinomycetospora</taxon>
    </lineage>
</organism>
<feature type="domain" description="Flavin reductase like" evidence="3">
    <location>
        <begin position="12"/>
        <end position="155"/>
    </location>
</feature>
<evidence type="ECO:0000256" key="2">
    <source>
        <dbReference type="ARBA" id="ARBA00023002"/>
    </source>
</evidence>
<dbReference type="SMART" id="SM00903">
    <property type="entry name" value="Flavin_Reduct"/>
    <property type="match status" value="1"/>
</dbReference>
<proteinExistence type="inferred from homology"/>
<dbReference type="PANTHER" id="PTHR30466">
    <property type="entry name" value="FLAVIN REDUCTASE"/>
    <property type="match status" value="1"/>
</dbReference>
<dbReference type="SUPFAM" id="SSF50475">
    <property type="entry name" value="FMN-binding split barrel"/>
    <property type="match status" value="1"/>
</dbReference>
<dbReference type="GO" id="GO:0016491">
    <property type="term" value="F:oxidoreductase activity"/>
    <property type="evidence" value="ECO:0007669"/>
    <property type="project" value="UniProtKB-KW"/>
</dbReference>
<evidence type="ECO:0000313" key="4">
    <source>
        <dbReference type="EMBL" id="MDL5156113.1"/>
    </source>
</evidence>
<accession>A0ABT7M621</accession>
<dbReference type="InterPro" id="IPR050268">
    <property type="entry name" value="NADH-dep_flavin_reductase"/>
</dbReference>
<dbReference type="EC" id="1.-.-.-" evidence="4"/>